<feature type="region of interest" description="Disordered" evidence="1">
    <location>
        <begin position="143"/>
        <end position="186"/>
    </location>
</feature>
<proteinExistence type="predicted"/>
<dbReference type="InterPro" id="IPR013325">
    <property type="entry name" value="RNA_pol_sigma_r2"/>
</dbReference>
<dbReference type="SUPFAM" id="SSF88946">
    <property type="entry name" value="Sigma2 domain of RNA polymerase sigma factors"/>
    <property type="match status" value="1"/>
</dbReference>
<feature type="domain" description="RNA polymerase sigma-70 region 2" evidence="2">
    <location>
        <begin position="8"/>
        <end position="73"/>
    </location>
</feature>
<dbReference type="PANTHER" id="PTHR30173">
    <property type="entry name" value="SIGMA 19 FACTOR"/>
    <property type="match status" value="1"/>
</dbReference>
<dbReference type="InterPro" id="IPR007627">
    <property type="entry name" value="RNA_pol_sigma70_r2"/>
</dbReference>
<dbReference type="AlphaFoldDB" id="A0A4Q7KEM5"/>
<keyword evidence="4" id="KW-1185">Reference proteome</keyword>
<name>A0A4Q7KEM5_9PSEU</name>
<dbReference type="PANTHER" id="PTHR30173:SF43">
    <property type="entry name" value="ECF RNA POLYMERASE SIGMA FACTOR SIGI-RELATED"/>
    <property type="match status" value="1"/>
</dbReference>
<evidence type="ECO:0000313" key="3">
    <source>
        <dbReference type="EMBL" id="RZS32704.1"/>
    </source>
</evidence>
<dbReference type="InterPro" id="IPR014284">
    <property type="entry name" value="RNA_pol_sigma-70_dom"/>
</dbReference>
<protein>
    <submittedName>
        <fullName evidence="3">RNA polymerase sigma factor (Sigma-70 family)</fullName>
    </submittedName>
</protein>
<organism evidence="3 4">
    <name type="scientific">Herbihabitans rhizosphaerae</name>
    <dbReference type="NCBI Taxonomy" id="1872711"/>
    <lineage>
        <taxon>Bacteria</taxon>
        <taxon>Bacillati</taxon>
        <taxon>Actinomycetota</taxon>
        <taxon>Actinomycetes</taxon>
        <taxon>Pseudonocardiales</taxon>
        <taxon>Pseudonocardiaceae</taxon>
        <taxon>Herbihabitans</taxon>
    </lineage>
</organism>
<evidence type="ECO:0000313" key="4">
    <source>
        <dbReference type="Proteomes" id="UP000294257"/>
    </source>
</evidence>
<dbReference type="InterPro" id="IPR052704">
    <property type="entry name" value="ECF_Sigma-70_Domain"/>
</dbReference>
<feature type="compositionally biased region" description="Low complexity" evidence="1">
    <location>
        <begin position="154"/>
        <end position="174"/>
    </location>
</feature>
<dbReference type="Pfam" id="PF04542">
    <property type="entry name" value="Sigma70_r2"/>
    <property type="match status" value="1"/>
</dbReference>
<sequence length="186" mass="20002">MDELTEVFEETRGHLRAVAFRMLGRAAEAEDAVQEAWLRAAGADVNAVVNVPGWLTTIVSRVCLDLLRARTRRREEPADMAVMETVLPDRGRRPEDEAELIESVGLALLVVLDRLGPAERVAFVLHDLFAVPFAEIVDVVDRSPGRGEETGQPGAAAGARRARPAAGRSHAAAGDRGGVPGRLPGR</sequence>
<dbReference type="GO" id="GO:0016987">
    <property type="term" value="F:sigma factor activity"/>
    <property type="evidence" value="ECO:0007669"/>
    <property type="project" value="TreeGrafter"/>
</dbReference>
<evidence type="ECO:0000259" key="2">
    <source>
        <dbReference type="Pfam" id="PF04542"/>
    </source>
</evidence>
<dbReference type="GO" id="GO:0006352">
    <property type="term" value="P:DNA-templated transcription initiation"/>
    <property type="evidence" value="ECO:0007669"/>
    <property type="project" value="InterPro"/>
</dbReference>
<evidence type="ECO:0000256" key="1">
    <source>
        <dbReference type="SAM" id="MobiDB-lite"/>
    </source>
</evidence>
<dbReference type="RefSeq" id="WP_341273205.1">
    <property type="nucleotide sequence ID" value="NZ_SGWQ01000011.1"/>
</dbReference>
<dbReference type="Gene3D" id="1.10.1740.10">
    <property type="match status" value="1"/>
</dbReference>
<dbReference type="EMBL" id="SGWQ01000011">
    <property type="protein sequence ID" value="RZS32704.1"/>
    <property type="molecule type" value="Genomic_DNA"/>
</dbReference>
<comment type="caution">
    <text evidence="3">The sequence shown here is derived from an EMBL/GenBank/DDBJ whole genome shotgun (WGS) entry which is preliminary data.</text>
</comment>
<gene>
    <name evidence="3" type="ORF">EV193_11187</name>
</gene>
<dbReference type="Proteomes" id="UP000294257">
    <property type="component" value="Unassembled WGS sequence"/>
</dbReference>
<accession>A0A4Q7KEM5</accession>
<dbReference type="NCBIfam" id="TIGR02937">
    <property type="entry name" value="sigma70-ECF"/>
    <property type="match status" value="1"/>
</dbReference>
<reference evidence="3 4" key="1">
    <citation type="submission" date="2019-02" db="EMBL/GenBank/DDBJ databases">
        <title>Genomic Encyclopedia of Type Strains, Phase IV (KMG-IV): sequencing the most valuable type-strain genomes for metagenomic binning, comparative biology and taxonomic classification.</title>
        <authorList>
            <person name="Goeker M."/>
        </authorList>
    </citation>
    <scope>NUCLEOTIDE SEQUENCE [LARGE SCALE GENOMIC DNA]</scope>
    <source>
        <strain evidence="3 4">DSM 101727</strain>
    </source>
</reference>